<dbReference type="EMBL" id="AAMT01000008">
    <property type="protein sequence ID" value="EAQ12661.1"/>
    <property type="molecule type" value="Genomic_DNA"/>
</dbReference>
<protein>
    <submittedName>
        <fullName evidence="1">Uncharacterized protein</fullName>
    </submittedName>
</protein>
<dbReference type="STRING" id="314271.RB2654_15285"/>
<keyword evidence="2" id="KW-1185">Reference proteome</keyword>
<comment type="caution">
    <text evidence="1">The sequence shown here is derived from an EMBL/GenBank/DDBJ whole genome shotgun (WGS) entry which is preliminary data.</text>
</comment>
<gene>
    <name evidence="1" type="ORF">RB2654_15285</name>
</gene>
<reference evidence="1 2" key="1">
    <citation type="journal article" date="2010" name="J. Bacteriol.">
        <title>Genome sequences of Pelagibaca bermudensis HTCC2601T and Maritimibacter alkaliphilus HTCC2654T, the type strains of two marine Roseobacter genera.</title>
        <authorList>
            <person name="Thrash J.C."/>
            <person name="Cho J.C."/>
            <person name="Ferriera S."/>
            <person name="Johnson J."/>
            <person name="Vergin K.L."/>
            <person name="Giovannoni S.J."/>
        </authorList>
    </citation>
    <scope>NUCLEOTIDE SEQUENCE [LARGE SCALE GENOMIC DNA]</scope>
    <source>
        <strain evidence="1 2">HTCC2654</strain>
    </source>
</reference>
<dbReference type="AlphaFoldDB" id="A3VHA6"/>
<accession>A3VHA6</accession>
<evidence type="ECO:0000313" key="2">
    <source>
        <dbReference type="Proteomes" id="UP000002931"/>
    </source>
</evidence>
<dbReference type="HOGENOM" id="CLU_3422948_0_0_5"/>
<evidence type="ECO:0000313" key="1">
    <source>
        <dbReference type="EMBL" id="EAQ12661.1"/>
    </source>
</evidence>
<name>A3VHA6_9RHOB</name>
<proteinExistence type="predicted"/>
<dbReference type="Proteomes" id="UP000002931">
    <property type="component" value="Unassembled WGS sequence"/>
</dbReference>
<organism evidence="1 2">
    <name type="scientific">Maritimibacter alkaliphilus HTCC2654</name>
    <dbReference type="NCBI Taxonomy" id="314271"/>
    <lineage>
        <taxon>Bacteria</taxon>
        <taxon>Pseudomonadati</taxon>
        <taxon>Pseudomonadota</taxon>
        <taxon>Alphaproteobacteria</taxon>
        <taxon>Rhodobacterales</taxon>
        <taxon>Roseobacteraceae</taxon>
        <taxon>Maritimibacter</taxon>
    </lineage>
</organism>
<sequence length="23" mass="2465">MTATINRWKSDMPAASGLEVAQS</sequence>